<accession>A0A2V3WBR5</accession>
<dbReference type="PROSITE" id="PS51257">
    <property type="entry name" value="PROKAR_LIPOPROTEIN"/>
    <property type="match status" value="1"/>
</dbReference>
<organism evidence="2 3">
    <name type="scientific">Pseudogracilibacillus auburnensis</name>
    <dbReference type="NCBI Taxonomy" id="1494959"/>
    <lineage>
        <taxon>Bacteria</taxon>
        <taxon>Bacillati</taxon>
        <taxon>Bacillota</taxon>
        <taxon>Bacilli</taxon>
        <taxon>Bacillales</taxon>
        <taxon>Bacillaceae</taxon>
        <taxon>Pseudogracilibacillus</taxon>
    </lineage>
</organism>
<feature type="signal peptide" evidence="1">
    <location>
        <begin position="1"/>
        <end position="19"/>
    </location>
</feature>
<dbReference type="Gene3D" id="2.130.10.10">
    <property type="entry name" value="YVTN repeat-like/Quinoprotein amine dehydrogenase"/>
    <property type="match status" value="1"/>
</dbReference>
<dbReference type="EMBL" id="QJJQ01000001">
    <property type="protein sequence ID" value="PXW90461.1"/>
    <property type="molecule type" value="Genomic_DNA"/>
</dbReference>
<dbReference type="SUPFAM" id="SSF110296">
    <property type="entry name" value="Oligoxyloglucan reducing end-specific cellobiohydrolase"/>
    <property type="match status" value="1"/>
</dbReference>
<dbReference type="NCBIfam" id="NF045728">
    <property type="entry name" value="glycosyl_F510_1955"/>
    <property type="match status" value="1"/>
</dbReference>
<keyword evidence="3" id="KW-1185">Reference proteome</keyword>
<name>A0A2V3WBR5_9BACI</name>
<comment type="caution">
    <text evidence="2">The sequence shown here is derived from an EMBL/GenBank/DDBJ whole genome shotgun (WGS) entry which is preliminary data.</text>
</comment>
<dbReference type="InterPro" id="IPR054817">
    <property type="entry name" value="Glycosyl_F510_1955-like"/>
</dbReference>
<dbReference type="OrthoDB" id="9764804at2"/>
<dbReference type="InterPro" id="IPR015943">
    <property type="entry name" value="WD40/YVTN_repeat-like_dom_sf"/>
</dbReference>
<keyword evidence="1" id="KW-0732">Signal</keyword>
<protein>
    <recommendedName>
        <fullName evidence="4">Beta-barrel assembly machine subunit BamC</fullName>
    </recommendedName>
</protein>
<dbReference type="Proteomes" id="UP000247978">
    <property type="component" value="Unassembled WGS sequence"/>
</dbReference>
<evidence type="ECO:0000313" key="3">
    <source>
        <dbReference type="Proteomes" id="UP000247978"/>
    </source>
</evidence>
<feature type="chain" id="PRO_5038684333" description="Beta-barrel assembly machine subunit BamC" evidence="1">
    <location>
        <begin position="20"/>
        <end position="304"/>
    </location>
</feature>
<gene>
    <name evidence="2" type="ORF">DFR56_101373</name>
</gene>
<sequence>MKSKNKVMIILTIIVSVFVAGCSNQDDKAFEVPFDGTMDHVHGLGYAGNDEGLYFASHTGLKIYRNGKWFKTSENFNDYMGFAAVNKGFYSSGHPGEDSNLPNPIGLQRSFDGGKTLEKIGFEGESDFHVMAVGFSSHDIILLNEQKNSKLVEGIYLSEDNGESWIEVTASGLDGDILSLSIHPSNSKYIAAATNSGVYLSSDKGGNFTLISEREAVGTAVFFNEENLYFVSYDKNPKFEKFNIDNDEIENMYLPELYDDGPVFIAQNPKDTKQLAIYTIKGQAYVSSDYSETWEQILIDNRVK</sequence>
<reference evidence="2 3" key="1">
    <citation type="submission" date="2018-05" db="EMBL/GenBank/DDBJ databases">
        <title>Genomic Encyclopedia of Type Strains, Phase IV (KMG-IV): sequencing the most valuable type-strain genomes for metagenomic binning, comparative biology and taxonomic classification.</title>
        <authorList>
            <person name="Goeker M."/>
        </authorList>
    </citation>
    <scope>NUCLEOTIDE SEQUENCE [LARGE SCALE GENOMIC DNA]</scope>
    <source>
        <strain evidence="2 3">DSM 28556</strain>
    </source>
</reference>
<dbReference type="RefSeq" id="WP_110393722.1">
    <property type="nucleotide sequence ID" value="NZ_JBHUHB010000001.1"/>
</dbReference>
<proteinExistence type="predicted"/>
<evidence type="ECO:0008006" key="4">
    <source>
        <dbReference type="Google" id="ProtNLM"/>
    </source>
</evidence>
<evidence type="ECO:0000256" key="1">
    <source>
        <dbReference type="SAM" id="SignalP"/>
    </source>
</evidence>
<evidence type="ECO:0000313" key="2">
    <source>
        <dbReference type="EMBL" id="PXW90461.1"/>
    </source>
</evidence>
<dbReference type="AlphaFoldDB" id="A0A2V3WBR5"/>